<feature type="region of interest" description="Disordered" evidence="5">
    <location>
        <begin position="1"/>
        <end position="70"/>
    </location>
</feature>
<dbReference type="OMA" id="LCTIHMG"/>
<reference evidence="7 8" key="1">
    <citation type="journal article" date="2011" name="Proc. Natl. Acad. Sci. U.S.A.">
        <title>Evolutionary erosion of yeast sex chromosomes by mating-type switching accidents.</title>
        <authorList>
            <person name="Gordon J.L."/>
            <person name="Armisen D."/>
            <person name="Proux-Wera E."/>
            <person name="Oheigeartaigh S.S."/>
            <person name="Byrne K.P."/>
            <person name="Wolfe K.H."/>
        </authorList>
    </citation>
    <scope>NUCLEOTIDE SEQUENCE [LARGE SCALE GENOMIC DNA]</scope>
    <source>
        <strain evidence="8">ATCC MYA-139 / BCRC 22969 / CBS 8797 / CCRC 22969 / KCTC 17520 / NBRC 10181 / NCYC 3082</strain>
    </source>
</reference>
<dbReference type="HOGENOM" id="CLU_001485_24_1_1"/>
<feature type="domain" description="Kinesin motor" evidence="6">
    <location>
        <begin position="93"/>
        <end position="417"/>
    </location>
</feature>
<evidence type="ECO:0000313" key="8">
    <source>
        <dbReference type="Proteomes" id="UP000006310"/>
    </source>
</evidence>
<evidence type="ECO:0000256" key="3">
    <source>
        <dbReference type="ARBA" id="ARBA00023175"/>
    </source>
</evidence>
<dbReference type="GO" id="GO:0008017">
    <property type="term" value="F:microtubule binding"/>
    <property type="evidence" value="ECO:0007669"/>
    <property type="project" value="InterPro"/>
</dbReference>
<dbReference type="GO" id="GO:1903754">
    <property type="term" value="C:cortical microtubule plus-end"/>
    <property type="evidence" value="ECO:0007669"/>
    <property type="project" value="EnsemblFungi"/>
</dbReference>
<keyword evidence="4" id="KW-0547">Nucleotide-binding</keyword>
<feature type="compositionally biased region" description="Low complexity" evidence="5">
    <location>
        <begin position="24"/>
        <end position="46"/>
    </location>
</feature>
<keyword evidence="4" id="KW-0067">ATP-binding</keyword>
<dbReference type="GO" id="GO:0046785">
    <property type="term" value="P:microtubule polymerization"/>
    <property type="evidence" value="ECO:0007669"/>
    <property type="project" value="EnsemblFungi"/>
</dbReference>
<dbReference type="GO" id="GO:0030473">
    <property type="term" value="P:nuclear migration along microtubule"/>
    <property type="evidence" value="ECO:0007669"/>
    <property type="project" value="EnsemblFungi"/>
</dbReference>
<dbReference type="PRINTS" id="PR00380">
    <property type="entry name" value="KINESINHEAVY"/>
</dbReference>
<dbReference type="GO" id="GO:0005524">
    <property type="term" value="F:ATP binding"/>
    <property type="evidence" value="ECO:0007669"/>
    <property type="project" value="UniProtKB-UniRule"/>
</dbReference>
<protein>
    <recommendedName>
        <fullName evidence="6">Kinesin motor domain-containing protein</fullName>
    </recommendedName>
</protein>
<comment type="similarity">
    <text evidence="4">Belongs to the TRAFAC class myosin-kinesin ATPase superfamily. Kinesin family.</text>
</comment>
<feature type="compositionally biased region" description="Low complexity" evidence="5">
    <location>
        <begin position="56"/>
        <end position="70"/>
    </location>
</feature>
<evidence type="ECO:0000256" key="2">
    <source>
        <dbReference type="ARBA" id="ARBA00023054"/>
    </source>
</evidence>
<dbReference type="InterPro" id="IPR027417">
    <property type="entry name" value="P-loop_NTPase"/>
</dbReference>
<keyword evidence="8" id="KW-1185">Reference proteome</keyword>
<proteinExistence type="inferred from homology"/>
<keyword evidence="1" id="KW-0493">Microtubule</keyword>
<keyword evidence="2" id="KW-0175">Coiled coil</keyword>
<dbReference type="PROSITE" id="PS50067">
    <property type="entry name" value="KINESIN_MOTOR_2"/>
    <property type="match status" value="1"/>
</dbReference>
<dbReference type="InterPro" id="IPR036961">
    <property type="entry name" value="Kinesin_motor_dom_sf"/>
</dbReference>
<dbReference type="RefSeq" id="XP_022466498.1">
    <property type="nucleotide sequence ID" value="XM_022610176.1"/>
</dbReference>
<dbReference type="AlphaFoldDB" id="J7RQZ5"/>
<dbReference type="GO" id="GO:0005816">
    <property type="term" value="C:spindle pole body"/>
    <property type="evidence" value="ECO:0007669"/>
    <property type="project" value="EnsemblFungi"/>
</dbReference>
<dbReference type="InterPro" id="IPR001752">
    <property type="entry name" value="Kinesin_motor_dom"/>
</dbReference>
<evidence type="ECO:0000256" key="1">
    <source>
        <dbReference type="ARBA" id="ARBA00022701"/>
    </source>
</evidence>
<keyword evidence="3 4" id="KW-0505">Motor protein</keyword>
<feature type="binding site" evidence="4">
    <location>
        <begin position="166"/>
        <end position="173"/>
    </location>
    <ligand>
        <name>ATP</name>
        <dbReference type="ChEBI" id="CHEBI:30616"/>
    </ligand>
</feature>
<evidence type="ECO:0000256" key="5">
    <source>
        <dbReference type="SAM" id="MobiDB-lite"/>
    </source>
</evidence>
<accession>J7RQZ5</accession>
<dbReference type="Proteomes" id="UP000006310">
    <property type="component" value="Chromosome 10"/>
</dbReference>
<dbReference type="eggNOG" id="KOG0242">
    <property type="taxonomic scope" value="Eukaryota"/>
</dbReference>
<dbReference type="Pfam" id="PF00225">
    <property type="entry name" value="Kinesin"/>
    <property type="match status" value="1"/>
</dbReference>
<sequence length="625" mass="69147">MMMPPKSTPSPHVRRQSAKGTLISTPKSKSAPLSPLLSSRSSLRRTPSQERSRAPSTVSSGSSNNSSTQFSISKRRAFLSSPAATATRTNRATITVAVRIKPTAPNVDPQWHALGPRCIAHWDQGDFQFDHVFGPTATNEDLFAELGGGLVEKLFDGCNATLLAYGTTGSGKTYTMVGHNDGIVKMCGDCVFTRMLNAADERQVKRSVTVSYLEIYNEKICDLLNSNCRNEELKVRDDPVLGVKVHGVLEQKCDTAEELMKWVSVGEAVRKTGKTDYNMRSSRSHAIIQVKLITTNLLNGTTHFNTLSLCDLAGSEKASEQLERRKEGSFINKSLLALGTVISKLSAESNAHDSSRPSSGSLNNSHIPYRDSKLTRLLQPALCNDSVVTAICTIDPTKEAMTETVNTLRFASRAKNVSLNVSRKSISYRPDSQDAEKDKRVRSLTKLVEEQDLIISNLKKQQQHAGSALQRPNSRTALLEAENRVLRDKLQHCERLLDNDSVELQDSQIMEIVDFLPPEVGVLLETKFQSLESENRQYRNYTKQLEAKIASGGDNSDTPAALTLQTNLAERESKIHELLQMLDRKDKMIDALQSSKRLRNRALRPIADNSIGTETTTVPIKKQLL</sequence>
<dbReference type="GO" id="GO:0007026">
    <property type="term" value="P:negative regulation of microtubule depolymerization"/>
    <property type="evidence" value="ECO:0007669"/>
    <property type="project" value="EnsemblFungi"/>
</dbReference>
<dbReference type="Gene3D" id="3.40.850.10">
    <property type="entry name" value="Kinesin motor domain"/>
    <property type="match status" value="1"/>
</dbReference>
<dbReference type="InterPro" id="IPR027640">
    <property type="entry name" value="Kinesin-like_fam"/>
</dbReference>
<gene>
    <name evidence="7" type="primary">KNAG0J01720</name>
    <name evidence="7" type="ordered locus">KNAG_0J01720</name>
</gene>
<dbReference type="OrthoDB" id="3176171at2759"/>
<dbReference type="EMBL" id="HE978323">
    <property type="protein sequence ID" value="CCK72253.1"/>
    <property type="molecule type" value="Genomic_DNA"/>
</dbReference>
<evidence type="ECO:0000313" key="7">
    <source>
        <dbReference type="EMBL" id="CCK72253.1"/>
    </source>
</evidence>
<dbReference type="STRING" id="1071383.J7RQZ5"/>
<dbReference type="SUPFAM" id="SSF52540">
    <property type="entry name" value="P-loop containing nucleoside triphosphate hydrolases"/>
    <property type="match status" value="1"/>
</dbReference>
<evidence type="ECO:0000259" key="6">
    <source>
        <dbReference type="PROSITE" id="PS50067"/>
    </source>
</evidence>
<evidence type="ECO:0000256" key="4">
    <source>
        <dbReference type="PROSITE-ProRule" id="PRU00283"/>
    </source>
</evidence>
<dbReference type="GeneID" id="34528008"/>
<dbReference type="GO" id="GO:0008574">
    <property type="term" value="F:plus-end-directed microtubule motor activity"/>
    <property type="evidence" value="ECO:0007669"/>
    <property type="project" value="EnsemblFungi"/>
</dbReference>
<organism evidence="7 8">
    <name type="scientific">Huiozyma naganishii (strain ATCC MYA-139 / BCRC 22969 / CBS 8797 / KCTC 17520 / NBRC 10181 / NCYC 3082 / Yp74L-3)</name>
    <name type="common">Yeast</name>
    <name type="synonym">Kazachstania naganishii</name>
    <dbReference type="NCBI Taxonomy" id="1071383"/>
    <lineage>
        <taxon>Eukaryota</taxon>
        <taxon>Fungi</taxon>
        <taxon>Dikarya</taxon>
        <taxon>Ascomycota</taxon>
        <taxon>Saccharomycotina</taxon>
        <taxon>Saccharomycetes</taxon>
        <taxon>Saccharomycetales</taxon>
        <taxon>Saccharomycetaceae</taxon>
        <taxon>Huiozyma</taxon>
    </lineage>
</organism>
<dbReference type="GO" id="GO:0061863">
    <property type="term" value="F:microtubule plus end polymerase"/>
    <property type="evidence" value="ECO:0007669"/>
    <property type="project" value="EnsemblFungi"/>
</dbReference>
<dbReference type="PANTHER" id="PTHR47968:SF36">
    <property type="entry name" value="KINESIN HEAVY CHAIN ISOFORM X1"/>
    <property type="match status" value="1"/>
</dbReference>
<dbReference type="PANTHER" id="PTHR47968">
    <property type="entry name" value="CENTROMERE PROTEIN E"/>
    <property type="match status" value="1"/>
</dbReference>
<name>J7RQZ5_HUIN7</name>
<dbReference type="SMART" id="SM00129">
    <property type="entry name" value="KISc"/>
    <property type="match status" value="1"/>
</dbReference>
<dbReference type="KEGG" id="kng:KNAG_0J01720"/>
<reference evidence="8" key="2">
    <citation type="submission" date="2012-08" db="EMBL/GenBank/DDBJ databases">
        <title>Genome sequence of Kazachstania naganishii.</title>
        <authorList>
            <person name="Gordon J.L."/>
            <person name="Armisen D."/>
            <person name="Proux-Wera E."/>
            <person name="OhEigeartaigh S.S."/>
            <person name="Byrne K.P."/>
            <person name="Wolfe K.H."/>
        </authorList>
    </citation>
    <scope>NUCLEOTIDE SEQUENCE [LARGE SCALE GENOMIC DNA]</scope>
    <source>
        <strain evidence="8">ATCC MYA-139 / BCRC 22969 / CBS 8797 / CCRC 22969 / KCTC 17520 / NBRC 10181 / NCYC 3082</strain>
    </source>
</reference>